<comment type="cofactor">
    <cofactor evidence="1">
        <name>[4Fe-4S] cluster</name>
        <dbReference type="ChEBI" id="CHEBI:49883"/>
    </cofactor>
</comment>
<dbReference type="InterPro" id="IPR013785">
    <property type="entry name" value="Aldolase_TIM"/>
</dbReference>
<dbReference type="GO" id="GO:0003824">
    <property type="term" value="F:catalytic activity"/>
    <property type="evidence" value="ECO:0007669"/>
    <property type="project" value="InterPro"/>
</dbReference>
<dbReference type="PANTHER" id="PTHR30352:SF5">
    <property type="entry name" value="PYRUVATE FORMATE-LYASE 1-ACTIVATING ENZYME"/>
    <property type="match status" value="1"/>
</dbReference>
<evidence type="ECO:0000313" key="9">
    <source>
        <dbReference type="Proteomes" id="UP000782312"/>
    </source>
</evidence>
<evidence type="ECO:0000256" key="4">
    <source>
        <dbReference type="ARBA" id="ARBA00022723"/>
    </source>
</evidence>
<organism evidence="8 9">
    <name type="scientific">Tectimicrobiota bacterium</name>
    <dbReference type="NCBI Taxonomy" id="2528274"/>
    <lineage>
        <taxon>Bacteria</taxon>
        <taxon>Pseudomonadati</taxon>
        <taxon>Nitrospinota/Tectimicrobiota group</taxon>
        <taxon>Candidatus Tectimicrobiota</taxon>
    </lineage>
</organism>
<keyword evidence="2" id="KW-0004">4Fe-4S</keyword>
<dbReference type="AlphaFoldDB" id="A0A932HZ44"/>
<evidence type="ECO:0000256" key="6">
    <source>
        <dbReference type="ARBA" id="ARBA00023014"/>
    </source>
</evidence>
<evidence type="ECO:0000256" key="3">
    <source>
        <dbReference type="ARBA" id="ARBA00022691"/>
    </source>
</evidence>
<dbReference type="PANTHER" id="PTHR30352">
    <property type="entry name" value="PYRUVATE FORMATE-LYASE-ACTIVATING ENZYME"/>
    <property type="match status" value="1"/>
</dbReference>
<dbReference type="Proteomes" id="UP000782312">
    <property type="component" value="Unassembled WGS sequence"/>
</dbReference>
<sequence>MQPLMVAADPQGRIFEHPDLAMVGAQGREAVAPQPEELSPLPEGSRLFTLPGSHPVGGRPEKGELVVVEEADFDESPVPVSAACTFPAPGWMRTLLPCAERGEDAPALPLWAYTALGFDPEGRGFVCAAVRVDDCPRWAPARFDDRGLAGRVAEMRDRHPKNRMIPHLARCAQEFHCFAAKNFFAGRWEMGLPIAPLCNADCRGCISLQTDDLFPASHERIGFVPTPEELRDIALPHLEGAELAVASFGQGCEGEPLLQAGVIERACRLIRERTARGTLHLNTNGSRPEWVPRLAAAGLESIRVSTNSVLPGWHRAYYRPETYGFEQVEDTVKAAVDAGLYTQINYLVFPGVTDLEAEAEALIEFCGRTGLHVIQMKNLCMDPDLYLDLLPGLEEAGEAMGMAFLLDILRRELPHVALRYFNRPREEWHLDPRSASRKVGGKVALRVLPGDGGPAEGGGS</sequence>
<dbReference type="CDD" id="cd01335">
    <property type="entry name" value="Radical_SAM"/>
    <property type="match status" value="1"/>
</dbReference>
<reference evidence="8" key="1">
    <citation type="submission" date="2020-07" db="EMBL/GenBank/DDBJ databases">
        <title>Huge and variable diversity of episymbiotic CPR bacteria and DPANN archaea in groundwater ecosystems.</title>
        <authorList>
            <person name="He C.Y."/>
            <person name="Keren R."/>
            <person name="Whittaker M."/>
            <person name="Farag I.F."/>
            <person name="Doudna J."/>
            <person name="Cate J.H.D."/>
            <person name="Banfield J.F."/>
        </authorList>
    </citation>
    <scope>NUCLEOTIDE SEQUENCE</scope>
    <source>
        <strain evidence="8">NC_groundwater_763_Ag_S-0.2um_68_21</strain>
    </source>
</reference>
<accession>A0A932HZ44</accession>
<keyword evidence="6" id="KW-0411">Iron-sulfur</keyword>
<proteinExistence type="predicted"/>
<dbReference type="SFLD" id="SFLDS00029">
    <property type="entry name" value="Radical_SAM"/>
    <property type="match status" value="1"/>
</dbReference>
<keyword evidence="3" id="KW-0949">S-adenosyl-L-methionine</keyword>
<gene>
    <name evidence="8" type="ORF">HYZ11_10085</name>
</gene>
<dbReference type="GO" id="GO:0051539">
    <property type="term" value="F:4 iron, 4 sulfur cluster binding"/>
    <property type="evidence" value="ECO:0007669"/>
    <property type="project" value="UniProtKB-KW"/>
</dbReference>
<evidence type="ECO:0000313" key="8">
    <source>
        <dbReference type="EMBL" id="MBI3127942.1"/>
    </source>
</evidence>
<dbReference type="EMBL" id="JACPUR010000021">
    <property type="protein sequence ID" value="MBI3127942.1"/>
    <property type="molecule type" value="Genomic_DNA"/>
</dbReference>
<dbReference type="SUPFAM" id="SSF102114">
    <property type="entry name" value="Radical SAM enzymes"/>
    <property type="match status" value="1"/>
</dbReference>
<protein>
    <submittedName>
        <fullName evidence="8">Radical SAM protein</fullName>
    </submittedName>
</protein>
<dbReference type="Pfam" id="PF04055">
    <property type="entry name" value="Radical_SAM"/>
    <property type="match status" value="1"/>
</dbReference>
<dbReference type="Gene3D" id="3.20.20.70">
    <property type="entry name" value="Aldolase class I"/>
    <property type="match status" value="1"/>
</dbReference>
<evidence type="ECO:0000256" key="2">
    <source>
        <dbReference type="ARBA" id="ARBA00022485"/>
    </source>
</evidence>
<dbReference type="InterPro" id="IPR058240">
    <property type="entry name" value="rSAM_sf"/>
</dbReference>
<dbReference type="InterPro" id="IPR007197">
    <property type="entry name" value="rSAM"/>
</dbReference>
<keyword evidence="4" id="KW-0479">Metal-binding</keyword>
<dbReference type="GO" id="GO:0046872">
    <property type="term" value="F:metal ion binding"/>
    <property type="evidence" value="ECO:0007669"/>
    <property type="project" value="UniProtKB-KW"/>
</dbReference>
<name>A0A932HZ44_UNCTE</name>
<dbReference type="InterPro" id="IPR034457">
    <property type="entry name" value="Organic_radical-activating"/>
</dbReference>
<evidence type="ECO:0000256" key="1">
    <source>
        <dbReference type="ARBA" id="ARBA00001966"/>
    </source>
</evidence>
<evidence type="ECO:0000259" key="7">
    <source>
        <dbReference type="Pfam" id="PF04055"/>
    </source>
</evidence>
<feature type="domain" description="Radical SAM core" evidence="7">
    <location>
        <begin position="193"/>
        <end position="358"/>
    </location>
</feature>
<comment type="caution">
    <text evidence="8">The sequence shown here is derived from an EMBL/GenBank/DDBJ whole genome shotgun (WGS) entry which is preliminary data.</text>
</comment>
<evidence type="ECO:0000256" key="5">
    <source>
        <dbReference type="ARBA" id="ARBA00023004"/>
    </source>
</evidence>
<keyword evidence="5" id="KW-0408">Iron</keyword>
<dbReference type="SFLD" id="SFLDG01109">
    <property type="entry name" value="Uncharacterised_Radical_SAM_Su"/>
    <property type="match status" value="1"/>
</dbReference>